<dbReference type="OrthoDB" id="5829080at2"/>
<protein>
    <recommendedName>
        <fullName evidence="3">Lipoprotein</fullName>
    </recommendedName>
</protein>
<organism evidence="1 2">
    <name type="scientific">Photobacterium swingsii</name>
    <dbReference type="NCBI Taxonomy" id="680026"/>
    <lineage>
        <taxon>Bacteria</taxon>
        <taxon>Pseudomonadati</taxon>
        <taxon>Pseudomonadota</taxon>
        <taxon>Gammaproteobacteria</taxon>
        <taxon>Vibrionales</taxon>
        <taxon>Vibrionaceae</taxon>
        <taxon>Photobacterium</taxon>
    </lineage>
</organism>
<keyword evidence="2" id="KW-1185">Reference proteome</keyword>
<dbReference type="Proteomes" id="UP000240481">
    <property type="component" value="Unassembled WGS sequence"/>
</dbReference>
<evidence type="ECO:0000313" key="1">
    <source>
        <dbReference type="EMBL" id="PSW23166.1"/>
    </source>
</evidence>
<gene>
    <name evidence="1" type="ORF">C9I94_16200</name>
</gene>
<dbReference type="AlphaFoldDB" id="A0A0J8V732"/>
<reference evidence="1 2" key="1">
    <citation type="submission" date="2018-01" db="EMBL/GenBank/DDBJ databases">
        <title>Whole genome sequencing of Histamine producing bacteria.</title>
        <authorList>
            <person name="Butler K."/>
        </authorList>
    </citation>
    <scope>NUCLEOTIDE SEQUENCE [LARGE SCALE GENOMIC DNA]</scope>
    <source>
        <strain evidence="1 2">DSM 24669</strain>
    </source>
</reference>
<name>A0A0J8V732_9GAMM</name>
<dbReference type="RefSeq" id="WP_048900226.1">
    <property type="nucleotide sequence ID" value="NZ_AP024852.1"/>
</dbReference>
<dbReference type="EMBL" id="PYLZ01000009">
    <property type="protein sequence ID" value="PSW23166.1"/>
    <property type="molecule type" value="Genomic_DNA"/>
</dbReference>
<evidence type="ECO:0000313" key="2">
    <source>
        <dbReference type="Proteomes" id="UP000240481"/>
    </source>
</evidence>
<evidence type="ECO:0008006" key="3">
    <source>
        <dbReference type="Google" id="ProtNLM"/>
    </source>
</evidence>
<dbReference type="STRING" id="680026.AB733_19155"/>
<comment type="caution">
    <text evidence="1">The sequence shown here is derived from an EMBL/GenBank/DDBJ whole genome shotgun (WGS) entry which is preliminary data.</text>
</comment>
<dbReference type="PROSITE" id="PS51257">
    <property type="entry name" value="PROKAR_LIPOPROTEIN"/>
    <property type="match status" value="1"/>
</dbReference>
<sequence length="180" mass="20388">MIIKQMSNSIFIIVAVISSFLLAGCSQGSSVEGSEAVLVPMTAQLQLAVKTKKKTDQEKVYLRAHDFIVQQFEQHAEKLIITAHTKAGQRIQSQLKRNLGKYQQWIDYKFENKPRSNEDLVIIAKRTEVVIPSCEALGQYNVWDQQDGCFTERARNKQLATPSTLMPVASEMTIDQRESQ</sequence>
<accession>A0A0J8V732</accession>
<proteinExistence type="predicted"/>